<dbReference type="EMBL" id="BKAJ01000068">
    <property type="protein sequence ID" value="GEP56609.1"/>
    <property type="molecule type" value="Genomic_DNA"/>
</dbReference>
<feature type="region of interest" description="Disordered" evidence="1">
    <location>
        <begin position="38"/>
        <end position="64"/>
    </location>
</feature>
<protein>
    <submittedName>
        <fullName evidence="2">Uncharacterized protein</fullName>
    </submittedName>
</protein>
<sequence>MGAALPRTVDEEILLLRALAASRRTAAFASFQKRRVSKAPQTSGFDRVRSSNDTSVGADSSIDK</sequence>
<evidence type="ECO:0000313" key="3">
    <source>
        <dbReference type="Proteomes" id="UP000321058"/>
    </source>
</evidence>
<evidence type="ECO:0000256" key="1">
    <source>
        <dbReference type="SAM" id="MobiDB-lite"/>
    </source>
</evidence>
<gene>
    <name evidence="2" type="ORF">RSO01_37750</name>
</gene>
<organism evidence="2 3">
    <name type="scientific">Reyranella soli</name>
    <dbReference type="NCBI Taxonomy" id="1230389"/>
    <lineage>
        <taxon>Bacteria</taxon>
        <taxon>Pseudomonadati</taxon>
        <taxon>Pseudomonadota</taxon>
        <taxon>Alphaproteobacteria</taxon>
        <taxon>Hyphomicrobiales</taxon>
        <taxon>Reyranellaceae</taxon>
        <taxon>Reyranella</taxon>
    </lineage>
</organism>
<dbReference type="AlphaFoldDB" id="A0A512NCE7"/>
<accession>A0A512NCE7</accession>
<dbReference type="Proteomes" id="UP000321058">
    <property type="component" value="Unassembled WGS sequence"/>
</dbReference>
<name>A0A512NCE7_9HYPH</name>
<evidence type="ECO:0000313" key="2">
    <source>
        <dbReference type="EMBL" id="GEP56609.1"/>
    </source>
</evidence>
<comment type="caution">
    <text evidence="2">The sequence shown here is derived from an EMBL/GenBank/DDBJ whole genome shotgun (WGS) entry which is preliminary data.</text>
</comment>
<proteinExistence type="predicted"/>
<reference evidence="2 3" key="1">
    <citation type="submission" date="2019-07" db="EMBL/GenBank/DDBJ databases">
        <title>Whole genome shotgun sequence of Reyranella soli NBRC 108950.</title>
        <authorList>
            <person name="Hosoyama A."/>
            <person name="Uohara A."/>
            <person name="Ohji S."/>
            <person name="Ichikawa N."/>
        </authorList>
    </citation>
    <scope>NUCLEOTIDE SEQUENCE [LARGE SCALE GENOMIC DNA]</scope>
    <source>
        <strain evidence="2 3">NBRC 108950</strain>
    </source>
</reference>
<keyword evidence="3" id="KW-1185">Reference proteome</keyword>